<reference evidence="2 3" key="1">
    <citation type="submission" date="2024-02" db="EMBL/GenBank/DDBJ databases">
        <title>Rubritalea halochordaticola NBRC 107102.</title>
        <authorList>
            <person name="Ichikawa N."/>
            <person name="Katano-Makiyama Y."/>
            <person name="Hidaka K."/>
        </authorList>
    </citation>
    <scope>NUCLEOTIDE SEQUENCE [LARGE SCALE GENOMIC DNA]</scope>
    <source>
        <strain evidence="2 3">NBRC 107102</strain>
    </source>
</reference>
<sequence length="139" mass="16689">MMQTKFDRWLVETFVYEYNILVIQAPKKKGWGVKVSEIPYSPTTPFKYKIWVKSKKKADQIIEDYRSGGLTFKTNIVERKHWYNWLINNKRKSFTFRIFWFTVTLCLLYAGGVALYNFSQTELFDDLIEDFNKLMEPSK</sequence>
<evidence type="ECO:0000256" key="1">
    <source>
        <dbReference type="SAM" id="Phobius"/>
    </source>
</evidence>
<evidence type="ECO:0000313" key="2">
    <source>
        <dbReference type="EMBL" id="GAA5497175.1"/>
    </source>
</evidence>
<keyword evidence="1" id="KW-1133">Transmembrane helix</keyword>
<keyword evidence="3" id="KW-1185">Reference proteome</keyword>
<dbReference type="Proteomes" id="UP001424741">
    <property type="component" value="Unassembled WGS sequence"/>
</dbReference>
<keyword evidence="1" id="KW-0812">Transmembrane</keyword>
<feature type="transmembrane region" description="Helical" evidence="1">
    <location>
        <begin position="98"/>
        <end position="118"/>
    </location>
</feature>
<accession>A0ABP9V3I7</accession>
<evidence type="ECO:0000313" key="3">
    <source>
        <dbReference type="Proteomes" id="UP001424741"/>
    </source>
</evidence>
<gene>
    <name evidence="2" type="ORF">Rhal01_03365</name>
</gene>
<keyword evidence="1" id="KW-0472">Membrane</keyword>
<dbReference type="EMBL" id="BAABRL010000012">
    <property type="protein sequence ID" value="GAA5497175.1"/>
    <property type="molecule type" value="Genomic_DNA"/>
</dbReference>
<name>A0ABP9V3I7_9BACT</name>
<proteinExistence type="predicted"/>
<comment type="caution">
    <text evidence="2">The sequence shown here is derived from an EMBL/GenBank/DDBJ whole genome shotgun (WGS) entry which is preliminary data.</text>
</comment>
<dbReference type="RefSeq" id="WP_346189716.1">
    <property type="nucleotide sequence ID" value="NZ_BAABRL010000012.1"/>
</dbReference>
<organism evidence="2 3">
    <name type="scientific">Rubritalea halochordaticola</name>
    <dbReference type="NCBI Taxonomy" id="714537"/>
    <lineage>
        <taxon>Bacteria</taxon>
        <taxon>Pseudomonadati</taxon>
        <taxon>Verrucomicrobiota</taxon>
        <taxon>Verrucomicrobiia</taxon>
        <taxon>Verrucomicrobiales</taxon>
        <taxon>Rubritaleaceae</taxon>
        <taxon>Rubritalea</taxon>
    </lineage>
</organism>
<protein>
    <submittedName>
        <fullName evidence="2">Uncharacterized protein</fullName>
    </submittedName>
</protein>